<feature type="domain" description="Helicase ATP-binding" evidence="7">
    <location>
        <begin position="172"/>
        <end position="380"/>
    </location>
</feature>
<comment type="catalytic activity">
    <reaction evidence="5">
        <text>ATP + H2O = ADP + phosphate + H(+)</text>
        <dbReference type="Rhea" id="RHEA:13065"/>
        <dbReference type="ChEBI" id="CHEBI:15377"/>
        <dbReference type="ChEBI" id="CHEBI:15378"/>
        <dbReference type="ChEBI" id="CHEBI:30616"/>
        <dbReference type="ChEBI" id="CHEBI:43474"/>
        <dbReference type="ChEBI" id="CHEBI:456216"/>
        <dbReference type="EC" id="3.6.4.13"/>
    </reaction>
</comment>
<dbReference type="PANTHER" id="PTHR24031">
    <property type="entry name" value="RNA HELICASE"/>
    <property type="match status" value="1"/>
</dbReference>
<dbReference type="Proteomes" id="UP000284706">
    <property type="component" value="Unassembled WGS sequence"/>
</dbReference>
<sequence>MSSTKTLSLSASAAAAAVASSSKTLQANGGAVRAVLVRRRTFVTSAITRSPLRKRILFSSERLSSSSNLPPSLVPSQTRLASTAAAPKPSSSLTQEAEDSLTSSSEEEDKKTPDASLAFSTIAPNIHPDTYKAITVAPFKYTHMSAVQAQILPMLPELAMPYNPDADAETTLKGKETPRDLLVKAKTGTGKTMAFLVPAIEARLNAIKAHIDHLKSTTPAHLALSPGDLARAASTYAKSHPGVLIISPTRELATQIAVEASNLTRWHRGWQVQLLLGGESRTRQMREWRGGRKDVVVATPGRLLDLMESEPEVGEVVARCNMLILDEADTLLDMGFREDIERIAAKLPPAPQRQTFLFSATVSRAIQQIAQATLSPNHKFVNCVSQDDSPVHAHIPQYHTVLKGGEEILPHLLRLVSMDQLERAAAMQGEGQAGGKGQGKAGVKDKPKAGHSKIVVFLSTTSGVQLFSELLRKAKPHLPFGTRTYIYEMHAKRDMKTRTRVSAQFRADTQPSILVTSDVSARGVDYPGVTRVIQVGAPSGRDIYIHRVGRTGRGSNKQGRGDLVLMPWEMGFVQGKLRDVGLRPVTAADTATELEALAERVAGDPNLQRLRYDSTKAAEIPTLSKELTTYLAEFERDDVIAGFSSMIGFFIGKYKELGLDLDSVAKGLQRTWMEMWGLEREPVISKKLMDMMQGGLRDRQGR</sequence>
<dbReference type="PROSITE" id="PS51194">
    <property type="entry name" value="HELICASE_CTER"/>
    <property type="match status" value="1"/>
</dbReference>
<keyword evidence="4 5" id="KW-0694">RNA-binding</keyword>
<dbReference type="SUPFAM" id="SSF52540">
    <property type="entry name" value="P-loop containing nucleoside triphosphate hydrolases"/>
    <property type="match status" value="1"/>
</dbReference>
<dbReference type="Gene3D" id="3.40.50.300">
    <property type="entry name" value="P-loop containing nucleotide triphosphate hydrolases"/>
    <property type="match status" value="2"/>
</dbReference>
<dbReference type="PROSITE" id="PS51192">
    <property type="entry name" value="HELICASE_ATP_BIND_1"/>
    <property type="match status" value="1"/>
</dbReference>
<comment type="function">
    <text evidence="5">RNA helicase.</text>
</comment>
<keyword evidence="3 5" id="KW-0067">ATP-binding</keyword>
<dbReference type="SMART" id="SM00490">
    <property type="entry name" value="HELICc"/>
    <property type="match status" value="1"/>
</dbReference>
<dbReference type="GO" id="GO:0005524">
    <property type="term" value="F:ATP binding"/>
    <property type="evidence" value="ECO:0007669"/>
    <property type="project" value="UniProtKB-UniRule"/>
</dbReference>
<dbReference type="GO" id="GO:0003724">
    <property type="term" value="F:RNA helicase activity"/>
    <property type="evidence" value="ECO:0007669"/>
    <property type="project" value="UniProtKB-EC"/>
</dbReference>
<dbReference type="EC" id="3.6.4.13" evidence="5"/>
<evidence type="ECO:0000256" key="2">
    <source>
        <dbReference type="ARBA" id="ARBA00022801"/>
    </source>
</evidence>
<dbReference type="InterPro" id="IPR011545">
    <property type="entry name" value="DEAD/DEAH_box_helicase_dom"/>
</dbReference>
<dbReference type="InterPro" id="IPR014001">
    <property type="entry name" value="Helicase_ATP-bd"/>
</dbReference>
<comment type="similarity">
    <text evidence="5">Belongs to the DEAD box helicase family.</text>
</comment>
<comment type="domain">
    <text evidence="5">The Q motif is unique to and characteristic of the DEAD box family of RNA helicases and controls ATP binding and hydrolysis.</text>
</comment>
<evidence type="ECO:0000256" key="1">
    <source>
        <dbReference type="ARBA" id="ARBA00022741"/>
    </source>
</evidence>
<keyword evidence="1 5" id="KW-0547">Nucleotide-binding</keyword>
<feature type="domain" description="Helicase C-terminal" evidence="8">
    <location>
        <begin position="442"/>
        <end position="598"/>
    </location>
</feature>
<evidence type="ECO:0000256" key="5">
    <source>
        <dbReference type="RuleBase" id="RU365068"/>
    </source>
</evidence>
<dbReference type="SMART" id="SM00487">
    <property type="entry name" value="DEXDc"/>
    <property type="match status" value="1"/>
</dbReference>
<gene>
    <name evidence="9" type="ORF">CVT26_005606</name>
</gene>
<dbReference type="EMBL" id="NHYE01004221">
    <property type="protein sequence ID" value="PPQ85777.1"/>
    <property type="molecule type" value="Genomic_DNA"/>
</dbReference>
<accession>A0A409X4X8</accession>
<dbReference type="GO" id="GO:0003723">
    <property type="term" value="F:RNA binding"/>
    <property type="evidence" value="ECO:0007669"/>
    <property type="project" value="UniProtKB-UniRule"/>
</dbReference>
<evidence type="ECO:0000256" key="4">
    <source>
        <dbReference type="ARBA" id="ARBA00022884"/>
    </source>
</evidence>
<name>A0A409X4X8_9AGAR</name>
<feature type="non-terminal residue" evidence="9">
    <location>
        <position position="702"/>
    </location>
</feature>
<dbReference type="InterPro" id="IPR027417">
    <property type="entry name" value="P-loop_NTPase"/>
</dbReference>
<organism evidence="9 10">
    <name type="scientific">Gymnopilus dilepis</name>
    <dbReference type="NCBI Taxonomy" id="231916"/>
    <lineage>
        <taxon>Eukaryota</taxon>
        <taxon>Fungi</taxon>
        <taxon>Dikarya</taxon>
        <taxon>Basidiomycota</taxon>
        <taxon>Agaricomycotina</taxon>
        <taxon>Agaricomycetes</taxon>
        <taxon>Agaricomycetidae</taxon>
        <taxon>Agaricales</taxon>
        <taxon>Agaricineae</taxon>
        <taxon>Hymenogastraceae</taxon>
        <taxon>Gymnopilus</taxon>
    </lineage>
</organism>
<evidence type="ECO:0000313" key="9">
    <source>
        <dbReference type="EMBL" id="PPQ85777.1"/>
    </source>
</evidence>
<keyword evidence="10" id="KW-1185">Reference proteome</keyword>
<evidence type="ECO:0000259" key="7">
    <source>
        <dbReference type="PROSITE" id="PS51192"/>
    </source>
</evidence>
<dbReference type="Pfam" id="PF00271">
    <property type="entry name" value="Helicase_C"/>
    <property type="match status" value="1"/>
</dbReference>
<proteinExistence type="inferred from homology"/>
<evidence type="ECO:0000256" key="6">
    <source>
        <dbReference type="SAM" id="MobiDB-lite"/>
    </source>
</evidence>
<dbReference type="AlphaFoldDB" id="A0A409X4X8"/>
<keyword evidence="2 5" id="KW-0378">Hydrolase</keyword>
<feature type="region of interest" description="Disordered" evidence="6">
    <location>
        <begin position="64"/>
        <end position="114"/>
    </location>
</feature>
<protein>
    <recommendedName>
        <fullName evidence="5">ATP-dependent RNA helicase</fullName>
        <ecNumber evidence="5">3.6.4.13</ecNumber>
    </recommendedName>
</protein>
<evidence type="ECO:0000313" key="10">
    <source>
        <dbReference type="Proteomes" id="UP000284706"/>
    </source>
</evidence>
<dbReference type="CDD" id="cd18787">
    <property type="entry name" value="SF2_C_DEAD"/>
    <property type="match status" value="1"/>
</dbReference>
<feature type="compositionally biased region" description="Low complexity" evidence="6">
    <location>
        <begin position="64"/>
        <end position="104"/>
    </location>
</feature>
<dbReference type="GO" id="GO:0016787">
    <property type="term" value="F:hydrolase activity"/>
    <property type="evidence" value="ECO:0007669"/>
    <property type="project" value="UniProtKB-KW"/>
</dbReference>
<reference evidence="9 10" key="1">
    <citation type="journal article" date="2018" name="Evol. Lett.">
        <title>Horizontal gene cluster transfer increased hallucinogenic mushroom diversity.</title>
        <authorList>
            <person name="Reynolds H.T."/>
            <person name="Vijayakumar V."/>
            <person name="Gluck-Thaler E."/>
            <person name="Korotkin H.B."/>
            <person name="Matheny P.B."/>
            <person name="Slot J.C."/>
        </authorList>
    </citation>
    <scope>NUCLEOTIDE SEQUENCE [LARGE SCALE GENOMIC DNA]</scope>
    <source>
        <strain evidence="9 10">SRW20</strain>
    </source>
</reference>
<dbReference type="InParanoid" id="A0A409X4X8"/>
<evidence type="ECO:0000256" key="3">
    <source>
        <dbReference type="ARBA" id="ARBA00022840"/>
    </source>
</evidence>
<feature type="compositionally biased region" description="Gly residues" evidence="6">
    <location>
        <begin position="431"/>
        <end position="440"/>
    </location>
</feature>
<keyword evidence="5" id="KW-0347">Helicase</keyword>
<feature type="region of interest" description="Disordered" evidence="6">
    <location>
        <begin position="426"/>
        <end position="446"/>
    </location>
</feature>
<dbReference type="OrthoDB" id="193716at2759"/>
<dbReference type="STRING" id="231916.A0A409X4X8"/>
<dbReference type="Pfam" id="PF00270">
    <property type="entry name" value="DEAD"/>
    <property type="match status" value="1"/>
</dbReference>
<evidence type="ECO:0000259" key="8">
    <source>
        <dbReference type="PROSITE" id="PS51194"/>
    </source>
</evidence>
<dbReference type="InterPro" id="IPR001650">
    <property type="entry name" value="Helicase_C-like"/>
</dbReference>
<comment type="caution">
    <text evidence="9">The sequence shown here is derived from an EMBL/GenBank/DDBJ whole genome shotgun (WGS) entry which is preliminary data.</text>
</comment>